<reference evidence="2 3" key="2">
    <citation type="submission" date="2024-07" db="EMBL/GenBank/DDBJ databases">
        <authorList>
            <person name="Akdeniz Z."/>
        </authorList>
    </citation>
    <scope>NUCLEOTIDE SEQUENCE [LARGE SCALE GENOMIC DNA]</scope>
</reference>
<evidence type="ECO:0000313" key="2">
    <source>
        <dbReference type="EMBL" id="CAL6053821.1"/>
    </source>
</evidence>
<protein>
    <submittedName>
        <fullName evidence="2">Hypothetical_protein</fullName>
    </submittedName>
</protein>
<keyword evidence="3" id="KW-1185">Reference proteome</keyword>
<organism evidence="1">
    <name type="scientific">Hexamita inflata</name>
    <dbReference type="NCBI Taxonomy" id="28002"/>
    <lineage>
        <taxon>Eukaryota</taxon>
        <taxon>Metamonada</taxon>
        <taxon>Diplomonadida</taxon>
        <taxon>Hexamitidae</taxon>
        <taxon>Hexamitinae</taxon>
        <taxon>Hexamita</taxon>
    </lineage>
</organism>
<dbReference type="EMBL" id="CATOUU010000823">
    <property type="protein sequence ID" value="CAI9951268.1"/>
    <property type="molecule type" value="Genomic_DNA"/>
</dbReference>
<dbReference type="EMBL" id="CAXDID020000199">
    <property type="protein sequence ID" value="CAL6053821.1"/>
    <property type="molecule type" value="Genomic_DNA"/>
</dbReference>
<comment type="caution">
    <text evidence="1">The sequence shown here is derived from an EMBL/GenBank/DDBJ whole genome shotgun (WGS) entry which is preliminary data.</text>
</comment>
<name>A0AA86UWG3_9EUKA</name>
<sequence>MVQILESNKRAKILQVEFQLINVNKRQILVRHLVWEDKGQKVSCVFTFIYIIFNHSTEKFTIYTKIQNNIDVHRLNFEKVSTRKLKEYERFGLAFDIRAEEALLKYQLCLV</sequence>
<gene>
    <name evidence="1" type="ORF">HINF_LOCUS38913</name>
    <name evidence="2" type="ORF">HINF_LOCUS45677</name>
</gene>
<evidence type="ECO:0000313" key="3">
    <source>
        <dbReference type="Proteomes" id="UP001642409"/>
    </source>
</evidence>
<dbReference type="AlphaFoldDB" id="A0AA86UWG3"/>
<accession>A0AA86UWG3</accession>
<proteinExistence type="predicted"/>
<dbReference type="Proteomes" id="UP001642409">
    <property type="component" value="Unassembled WGS sequence"/>
</dbReference>
<evidence type="ECO:0000313" key="1">
    <source>
        <dbReference type="EMBL" id="CAI9951268.1"/>
    </source>
</evidence>
<reference evidence="1" key="1">
    <citation type="submission" date="2023-06" db="EMBL/GenBank/DDBJ databases">
        <authorList>
            <person name="Kurt Z."/>
        </authorList>
    </citation>
    <scope>NUCLEOTIDE SEQUENCE</scope>
</reference>